<keyword evidence="2" id="KW-1185">Reference proteome</keyword>
<name>A0ACC7LJC0_9FLAO</name>
<gene>
    <name evidence="1" type="ORF">ACEZ3G_07695</name>
</gene>
<sequence>MKEIIAIHDEVMPKMSRFGKLVSELSSKEDSTEMGLKYREAREDLQTAHKAMMDWMKDFGNKFHYEEIHKGKALSEEKQKLLDAEEKKIKEVADAINSSLEKAENLLK</sequence>
<proteinExistence type="predicted"/>
<evidence type="ECO:0000313" key="2">
    <source>
        <dbReference type="Proteomes" id="UP001595191"/>
    </source>
</evidence>
<comment type="caution">
    <text evidence="1">The sequence shown here is derived from an EMBL/GenBank/DDBJ whole genome shotgun (WGS) entry which is preliminary data.</text>
</comment>
<evidence type="ECO:0000313" key="1">
    <source>
        <dbReference type="EMBL" id="MFH6603354.1"/>
    </source>
</evidence>
<accession>A0ACC7LJC0</accession>
<dbReference type="EMBL" id="JBHFPV010000001">
    <property type="protein sequence ID" value="MFH6603354.1"/>
    <property type="molecule type" value="Genomic_DNA"/>
</dbReference>
<dbReference type="Proteomes" id="UP001595191">
    <property type="component" value="Unassembled WGS sequence"/>
</dbReference>
<reference evidence="1" key="1">
    <citation type="submission" date="2024-09" db="EMBL/GenBank/DDBJ databases">
        <authorList>
            <person name="Liu J."/>
        </authorList>
    </citation>
    <scope>NUCLEOTIDE SEQUENCE</scope>
    <source>
        <strain evidence="1">NBU2967</strain>
    </source>
</reference>
<organism evidence="1 2">
    <name type="scientific">Meishania litoralis</name>
    <dbReference type="NCBI Taxonomy" id="3434685"/>
    <lineage>
        <taxon>Bacteria</taxon>
        <taxon>Pseudomonadati</taxon>
        <taxon>Bacteroidota</taxon>
        <taxon>Flavobacteriia</taxon>
        <taxon>Flavobacteriales</taxon>
        <taxon>Flavobacteriaceae</taxon>
        <taxon>Meishania</taxon>
    </lineage>
</organism>
<protein>
    <submittedName>
        <fullName evidence="1">Uncharacterized protein</fullName>
    </submittedName>
</protein>